<protein>
    <submittedName>
        <fullName evidence="2">SIR2 family protein</fullName>
    </submittedName>
</protein>
<feature type="domain" description="NAD(+) hydrolase ThsA Sir2/TIR-associating SLOG" evidence="1">
    <location>
        <begin position="264"/>
        <end position="468"/>
    </location>
</feature>
<evidence type="ECO:0000313" key="2">
    <source>
        <dbReference type="EMBL" id="MCR6547173.1"/>
    </source>
</evidence>
<dbReference type="Pfam" id="PF13289">
    <property type="entry name" value="SIR2_2"/>
    <property type="match status" value="1"/>
</dbReference>
<dbReference type="Proteomes" id="UP001524944">
    <property type="component" value="Unassembled WGS sequence"/>
</dbReference>
<evidence type="ECO:0000313" key="3">
    <source>
        <dbReference type="Proteomes" id="UP001524944"/>
    </source>
</evidence>
<reference evidence="2 3" key="1">
    <citation type="submission" date="2022-08" db="EMBL/GenBank/DDBJ databases">
        <title>Proteogenomics of the novel Dehalobacterium formicoaceticum strain EZ94 highlights a key role of methyltransferases during anaerobic dichloromethane degradation.</title>
        <authorList>
            <person name="Wasmund K."/>
        </authorList>
    </citation>
    <scope>NUCLEOTIDE SEQUENCE [LARGE SCALE GENOMIC DNA]</scope>
    <source>
        <strain evidence="2 3">EZ94</strain>
    </source>
</reference>
<dbReference type="InterPro" id="IPR029035">
    <property type="entry name" value="DHS-like_NAD/FAD-binding_dom"/>
</dbReference>
<organism evidence="2 3">
    <name type="scientific">Dehalobacterium formicoaceticum</name>
    <dbReference type="NCBI Taxonomy" id="51515"/>
    <lineage>
        <taxon>Bacteria</taxon>
        <taxon>Bacillati</taxon>
        <taxon>Bacillota</taxon>
        <taxon>Clostridia</taxon>
        <taxon>Eubacteriales</taxon>
        <taxon>Peptococcaceae</taxon>
        <taxon>Dehalobacterium</taxon>
    </lineage>
</organism>
<keyword evidence="3" id="KW-1185">Reference proteome</keyword>
<dbReference type="SUPFAM" id="SSF52467">
    <property type="entry name" value="DHS-like NAD/FAD-binding domain"/>
    <property type="match status" value="1"/>
</dbReference>
<dbReference type="EMBL" id="JANPWE010000019">
    <property type="protein sequence ID" value="MCR6547173.1"/>
    <property type="molecule type" value="Genomic_DNA"/>
</dbReference>
<gene>
    <name evidence="2" type="ORF">NVS47_16935</name>
</gene>
<sequence length="472" mass="53817">MASAQEFVREYARAVSQGYAAVFAGAGLSRGSGYTNWKELVRPLANDIGLDVEKENDLVAITQYYRNERGTRSSINQKILNEFTKDTTRNENIEILTRLPIQTYWTTNYDELLETTLKENNRKTDVKTTQDSLASNIYDRDAVVYKMHGDVRNPAQAVITKEDYEIYGNERPLFRTALQGDLISKTFLFIGFSFEDPNLEYILSQIRVLLGESERDHYCFFEKIKQKEGESEQDFIYNVAKQDLRIKDLKRYGIQAILLDSYDEITNILKSVEKGYLFKNIFISGSLAEYESPWNEESVVLFTHNLAKELVKNNYQIISGFGLGIGSTIINGALEEIMQSKYKHVDEHLCLRPFPQVFSGTISRDQLWKKYREDMISQAGIAVFIFGNKKVADKIVIADGMLKEFDIAKQLGKVIIPVGSTGGAASQIFDQVNESASDYPYLEGYLNDLATVTDKDKLVKLINEIIKRLQII</sequence>
<dbReference type="CDD" id="cd01406">
    <property type="entry name" value="SIR2-like"/>
    <property type="match status" value="1"/>
</dbReference>
<dbReference type="RefSeq" id="WP_089608994.1">
    <property type="nucleotide sequence ID" value="NZ_CP022121.1"/>
</dbReference>
<comment type="caution">
    <text evidence="2">The sequence shown here is derived from an EMBL/GenBank/DDBJ whole genome shotgun (WGS) entry which is preliminary data.</text>
</comment>
<accession>A0ABT1Y8G1</accession>
<dbReference type="InterPro" id="IPR041486">
    <property type="entry name" value="ThsA_STALD"/>
</dbReference>
<proteinExistence type="predicted"/>
<dbReference type="Pfam" id="PF18185">
    <property type="entry name" value="STALD"/>
    <property type="match status" value="1"/>
</dbReference>
<name>A0ABT1Y8G1_9FIRM</name>
<evidence type="ECO:0000259" key="1">
    <source>
        <dbReference type="Pfam" id="PF18185"/>
    </source>
</evidence>